<protein>
    <submittedName>
        <fullName evidence="1">Uncharacterized protein</fullName>
    </submittedName>
</protein>
<sequence>MTPLLERKKALVACLEDEYAVAKPMNDGVLLLVVDIDHTVYGGNTATRQRMKEHLGGDADVNVGPMASVVVTVPWSGSGEPPVIGTSVTAPAFTALLRGCRLAVVEDLDAGEVRLEPVSEGDGDSLTLYYRHDGQQQRIKGSRGNVTGTGEAEGMPTLQITLQGQYERPELAEALTLSVTDQADEVPINYANTTLNIMGHQAIGDAFSFDLGNTVTHKNKMGLNAHRISARDASGQMTFQAPRIDEFDIFELLESHQEVSVGAVAFEHGTQPGNIVGVRTVKSQLSGLSDEDDEGETQYQVTAKHLPDQGDDELVLYFK</sequence>
<evidence type="ECO:0000313" key="2">
    <source>
        <dbReference type="Proteomes" id="UP001318401"/>
    </source>
</evidence>
<reference evidence="1 2" key="1">
    <citation type="submission" date="2018-04" db="EMBL/GenBank/DDBJ databases">
        <authorList>
            <person name="Li G."/>
            <person name="Du W."/>
            <person name="Bai Y."/>
        </authorList>
    </citation>
    <scope>NUCLEOTIDE SEQUENCE [LARGE SCALE GENOMIC DNA]</scope>
    <source>
        <strain evidence="1 2">YYYZ-3</strain>
    </source>
</reference>
<dbReference type="RefSeq" id="WP_125747765.1">
    <property type="nucleotide sequence ID" value="NZ_CP034367.1"/>
</dbReference>
<dbReference type="Proteomes" id="UP001318401">
    <property type="component" value="Unassembled WGS sequence"/>
</dbReference>
<name>A0ABX2BCQ9_9GAMM</name>
<comment type="caution">
    <text evidence="1">The sequence shown here is derived from an EMBL/GenBank/DDBJ whole genome shotgun (WGS) entry which is preliminary data.</text>
</comment>
<dbReference type="EMBL" id="QDKN01000003">
    <property type="protein sequence ID" value="NPT30839.1"/>
    <property type="molecule type" value="Genomic_DNA"/>
</dbReference>
<evidence type="ECO:0000313" key="1">
    <source>
        <dbReference type="EMBL" id="NPT30839.1"/>
    </source>
</evidence>
<proteinExistence type="predicted"/>
<keyword evidence="2" id="KW-1185">Reference proteome</keyword>
<accession>A0ABX2BCQ9</accession>
<organism evidence="1 2">
    <name type="scientific">Vreelandella venusta</name>
    <dbReference type="NCBI Taxonomy" id="44935"/>
    <lineage>
        <taxon>Bacteria</taxon>
        <taxon>Pseudomonadati</taxon>
        <taxon>Pseudomonadota</taxon>
        <taxon>Gammaproteobacteria</taxon>
        <taxon>Oceanospirillales</taxon>
        <taxon>Halomonadaceae</taxon>
        <taxon>Vreelandella</taxon>
    </lineage>
</organism>
<gene>
    <name evidence="1" type="ORF">DDR56_09725</name>
</gene>